<dbReference type="SUPFAM" id="SSF52833">
    <property type="entry name" value="Thioredoxin-like"/>
    <property type="match status" value="1"/>
</dbReference>
<evidence type="ECO:0008006" key="6">
    <source>
        <dbReference type="Google" id="ProtNLM"/>
    </source>
</evidence>
<evidence type="ECO:0000256" key="2">
    <source>
        <dbReference type="SAM" id="MobiDB-lite"/>
    </source>
</evidence>
<feature type="transmembrane region" description="Helical" evidence="3">
    <location>
        <begin position="224"/>
        <end position="244"/>
    </location>
</feature>
<dbReference type="EnsemblBacteria" id="AAS96293">
    <property type="protein sequence ID" value="AAS96293"/>
    <property type="gene ID" value="DVU_1816"/>
</dbReference>
<dbReference type="SMR" id="Q72B22"/>
<dbReference type="InterPro" id="IPR003782">
    <property type="entry name" value="SCO1/SenC"/>
</dbReference>
<feature type="region of interest" description="Disordered" evidence="2">
    <location>
        <begin position="1"/>
        <end position="25"/>
    </location>
</feature>
<evidence type="ECO:0000313" key="4">
    <source>
        <dbReference type="EMBL" id="AAS96293.1"/>
    </source>
</evidence>
<name>Q72B22_NITV2</name>
<dbReference type="PaxDb" id="882-DVU_1816"/>
<sequence>MHPAAPAGEPSSLLQRAKQDGTPVAGVDEKLGTIIPEGIMLRDEAGNLVDARSLMTVPTLVAPVYYSCPTVCNMLQSSIARVLPALNMKAGTEYRVLSVSFDELDTPELASHKKKNYLAAVGGDYPPDGWRFLTADLPNVQRFMDAIGFRFTRQGRDFVHPVVLVAVSPEGRITRYLYGNGFLPFDVTMALHEAAEEKVGLSLRRAVSYCFTYDPKGRKYVFDVMKVAGVVILFGAGVLLFVLLRGGRRRN</sequence>
<keyword evidence="5" id="KW-1185">Reference proteome</keyword>
<protein>
    <recommendedName>
        <fullName evidence="6">SCO family protein</fullName>
    </recommendedName>
</protein>
<dbReference type="AlphaFoldDB" id="Q72B22"/>
<dbReference type="EMBL" id="AE017285">
    <property type="protein sequence ID" value="AAS96293.1"/>
    <property type="molecule type" value="Genomic_DNA"/>
</dbReference>
<proteinExistence type="inferred from homology"/>
<accession>Q72B22</accession>
<dbReference type="InterPro" id="IPR036249">
    <property type="entry name" value="Thioredoxin-like_sf"/>
</dbReference>
<dbReference type="eggNOG" id="COG1999">
    <property type="taxonomic scope" value="Bacteria"/>
</dbReference>
<keyword evidence="3" id="KW-0472">Membrane</keyword>
<dbReference type="KEGG" id="dvu:DVU_1816"/>
<gene>
    <name evidence="4" type="ordered locus">DVU_1816</name>
</gene>
<evidence type="ECO:0000256" key="1">
    <source>
        <dbReference type="ARBA" id="ARBA00010996"/>
    </source>
</evidence>
<dbReference type="Pfam" id="PF02630">
    <property type="entry name" value="SCO1-SenC"/>
    <property type="match status" value="1"/>
</dbReference>
<dbReference type="STRING" id="882.DVU_1816"/>
<keyword evidence="3" id="KW-1133">Transmembrane helix</keyword>
<dbReference type="HOGENOM" id="CLU_058434_2_0_7"/>
<keyword evidence="3" id="KW-0812">Transmembrane</keyword>
<evidence type="ECO:0000313" key="5">
    <source>
        <dbReference type="Proteomes" id="UP000002194"/>
    </source>
</evidence>
<comment type="similarity">
    <text evidence="1">Belongs to the SCO1/2 family.</text>
</comment>
<evidence type="ECO:0000256" key="3">
    <source>
        <dbReference type="SAM" id="Phobius"/>
    </source>
</evidence>
<dbReference type="CDD" id="cd02968">
    <property type="entry name" value="SCO"/>
    <property type="match status" value="1"/>
</dbReference>
<dbReference type="Gene3D" id="3.40.30.10">
    <property type="entry name" value="Glutaredoxin"/>
    <property type="match status" value="1"/>
</dbReference>
<reference evidence="4 5" key="1">
    <citation type="journal article" date="2004" name="Nat. Biotechnol.">
        <title>The genome sequence of the anaerobic, sulfate-reducing bacterium Desulfovibrio vulgaris Hildenborough.</title>
        <authorList>
            <person name="Heidelberg J.F."/>
            <person name="Seshadri R."/>
            <person name="Haveman S.A."/>
            <person name="Hemme C.L."/>
            <person name="Paulsen I.T."/>
            <person name="Kolonay J.F."/>
            <person name="Eisen J.A."/>
            <person name="Ward N."/>
            <person name="Methe B."/>
            <person name="Brinkac L.M."/>
            <person name="Daugherty S.C."/>
            <person name="Deboy R.T."/>
            <person name="Dodson R.J."/>
            <person name="Durkin A.S."/>
            <person name="Madupu R."/>
            <person name="Nelson W.C."/>
            <person name="Sullivan S.A."/>
            <person name="Fouts D."/>
            <person name="Haft D.H."/>
            <person name="Selengut J."/>
            <person name="Peterson J.D."/>
            <person name="Davidsen T.M."/>
            <person name="Zafar N."/>
            <person name="Zhou L."/>
            <person name="Radune D."/>
            <person name="Dimitrov G."/>
            <person name="Hance M."/>
            <person name="Tran K."/>
            <person name="Khouri H."/>
            <person name="Gill J."/>
            <person name="Utterback T.R."/>
            <person name="Feldblyum T.V."/>
            <person name="Wall J.D."/>
            <person name="Voordouw G."/>
            <person name="Fraser C.M."/>
        </authorList>
    </citation>
    <scope>NUCLEOTIDE SEQUENCE [LARGE SCALE GENOMIC DNA]</scope>
    <source>
        <strain evidence="5">ATCC 29579 / DSM 644 / NCIMB 8303 / VKM B-1760 / Hildenborough</strain>
    </source>
</reference>
<organism evidence="4 5">
    <name type="scientific">Nitratidesulfovibrio vulgaris (strain ATCC 29579 / DSM 644 / CCUG 34227 / NCIMB 8303 / VKM B-1760 / Hildenborough)</name>
    <name type="common">Desulfovibrio vulgaris</name>
    <dbReference type="NCBI Taxonomy" id="882"/>
    <lineage>
        <taxon>Bacteria</taxon>
        <taxon>Pseudomonadati</taxon>
        <taxon>Thermodesulfobacteriota</taxon>
        <taxon>Desulfovibrionia</taxon>
        <taxon>Desulfovibrionales</taxon>
        <taxon>Desulfovibrionaceae</taxon>
        <taxon>Nitratidesulfovibrio</taxon>
    </lineage>
</organism>
<dbReference type="Proteomes" id="UP000002194">
    <property type="component" value="Chromosome"/>
</dbReference>